<evidence type="ECO:0000256" key="5">
    <source>
        <dbReference type="ARBA" id="ARBA00023186"/>
    </source>
</evidence>
<dbReference type="SMART" id="SM00271">
    <property type="entry name" value="DnaJ"/>
    <property type="match status" value="1"/>
</dbReference>
<feature type="transmembrane region" description="Helical" evidence="7">
    <location>
        <begin position="129"/>
        <end position="148"/>
    </location>
</feature>
<accession>A0A646QDM1</accession>
<protein>
    <submittedName>
        <fullName evidence="9">DnaJ subfamily C member 25</fullName>
    </submittedName>
</protein>
<feature type="transmembrane region" description="Helical" evidence="7">
    <location>
        <begin position="224"/>
        <end position="243"/>
    </location>
</feature>
<keyword evidence="3 7" id="KW-1133">Transmembrane helix</keyword>
<dbReference type="CDD" id="cd06257">
    <property type="entry name" value="DnaJ"/>
    <property type="match status" value="1"/>
</dbReference>
<dbReference type="InterPro" id="IPR036869">
    <property type="entry name" value="J_dom_sf"/>
</dbReference>
<feature type="domain" description="J" evidence="8">
    <location>
        <begin position="37"/>
        <end position="105"/>
    </location>
</feature>
<reference evidence="9" key="1">
    <citation type="submission" date="2018-11" db="EMBL/GenBank/DDBJ databases">
        <title>Venom-gland transcriptomics and venom proteomics of the Florida green centipede (Hemiscolopendra marginata) reveal sex-based variation in a centipede venom.</title>
        <authorList>
            <person name="Nystrom G.S."/>
            <person name="Ward M.J."/>
            <person name="Ellsworth S.A."/>
            <person name="Rokyta D.R."/>
        </authorList>
    </citation>
    <scope>NUCLEOTIDE SEQUENCE</scope>
    <source>
        <tissue evidence="9">Venom gland</tissue>
    </source>
</reference>
<dbReference type="Gene3D" id="1.10.287.110">
    <property type="entry name" value="DnaJ domain"/>
    <property type="match status" value="1"/>
</dbReference>
<keyword evidence="5" id="KW-0143">Chaperone</keyword>
<dbReference type="Pfam" id="PF00226">
    <property type="entry name" value="DnaJ"/>
    <property type="match status" value="1"/>
</dbReference>
<organism evidence="9">
    <name type="scientific">Hemiscolopendra marginata</name>
    <dbReference type="NCBI Taxonomy" id="943146"/>
    <lineage>
        <taxon>Eukaryota</taxon>
        <taxon>Metazoa</taxon>
        <taxon>Ecdysozoa</taxon>
        <taxon>Arthropoda</taxon>
        <taxon>Myriapoda</taxon>
        <taxon>Chilopoda</taxon>
        <taxon>Pleurostigmophora</taxon>
        <taxon>Scolopendromorpha</taxon>
        <taxon>Scolopendridae</taxon>
        <taxon>Hemiscolopendra</taxon>
    </lineage>
</organism>
<dbReference type="InterPro" id="IPR001623">
    <property type="entry name" value="DnaJ_domain"/>
</dbReference>
<dbReference type="GO" id="GO:0006457">
    <property type="term" value="P:protein folding"/>
    <property type="evidence" value="ECO:0007669"/>
    <property type="project" value="InterPro"/>
</dbReference>
<evidence type="ECO:0000313" key="9">
    <source>
        <dbReference type="EMBL" id="MUP40351.1"/>
    </source>
</evidence>
<dbReference type="PANTHER" id="PTHR44176">
    <property type="entry name" value="DNAJ HOMOLOG SUBFAMILY C MEMBER 25"/>
    <property type="match status" value="1"/>
</dbReference>
<dbReference type="GO" id="GO:0005789">
    <property type="term" value="C:endoplasmic reticulum membrane"/>
    <property type="evidence" value="ECO:0007669"/>
    <property type="project" value="TreeGrafter"/>
</dbReference>
<proteinExistence type="inferred from homology"/>
<dbReference type="PROSITE" id="PS00636">
    <property type="entry name" value="DNAJ_1"/>
    <property type="match status" value="1"/>
</dbReference>
<dbReference type="EMBL" id="GHBY01000174">
    <property type="protein sequence ID" value="MUP40351.1"/>
    <property type="molecule type" value="Transcribed_RNA"/>
</dbReference>
<comment type="subcellular location">
    <subcellularLocation>
        <location evidence="1">Membrane</location>
        <topology evidence="1">Multi-pass membrane protein</topology>
    </subcellularLocation>
</comment>
<sequence length="338" mass="40616">MASVGRRECYQICIIFLISCTFSVHGFLEGIYCGKDNCYDVLGVEREATKAEIARNYRQLARKFHPDMHKTADAKKKAEEKFKLIATAYEILKDEDARKDYDYMLDNPDEIYRHYFHYYRHRMAPKVDVRYVIVASITVISVIQYLGARHRYSSAISYLITVPKYRIKAIDIARKEGLLDTAKKKGKRSKEEIKEEEDEIIKRVIESNMDIRGGYAKPKITDVLWVQIILLPYHLVMYIWWHMRWFWKFTIKREEYGDEEKLYLIKKHLKCSNTQWEAIENAEKDDYLKRELWIKEKFDVWKKEREEEMKIKLAESAKYKSYRRFMKNRGPGQITFED</sequence>
<dbReference type="PROSITE" id="PS51257">
    <property type="entry name" value="PROKAR_LIPOPROTEIN"/>
    <property type="match status" value="1"/>
</dbReference>
<keyword evidence="4 7" id="KW-0472">Membrane</keyword>
<dbReference type="InterPro" id="IPR044632">
    <property type="entry name" value="DNAJC25-like"/>
</dbReference>
<name>A0A646QDM1_9MYRI</name>
<dbReference type="PROSITE" id="PS50076">
    <property type="entry name" value="DNAJ_2"/>
    <property type="match status" value="1"/>
</dbReference>
<dbReference type="PANTHER" id="PTHR44176:SF1">
    <property type="entry name" value="DNAJ HOMOLOG SUBFAMILY C MEMBER 25"/>
    <property type="match status" value="1"/>
</dbReference>
<evidence type="ECO:0000256" key="2">
    <source>
        <dbReference type="ARBA" id="ARBA00022692"/>
    </source>
</evidence>
<comment type="similarity">
    <text evidence="6">Belongs to the DNAJC25 family.</text>
</comment>
<evidence type="ECO:0000256" key="4">
    <source>
        <dbReference type="ARBA" id="ARBA00023136"/>
    </source>
</evidence>
<evidence type="ECO:0000256" key="3">
    <source>
        <dbReference type="ARBA" id="ARBA00022989"/>
    </source>
</evidence>
<evidence type="ECO:0000256" key="6">
    <source>
        <dbReference type="ARBA" id="ARBA00024193"/>
    </source>
</evidence>
<dbReference type="FunFam" id="1.10.287.110:FF:000036">
    <property type="entry name" value="dnaJ homolog subfamily C member 25"/>
    <property type="match status" value="1"/>
</dbReference>
<evidence type="ECO:0000256" key="7">
    <source>
        <dbReference type="SAM" id="Phobius"/>
    </source>
</evidence>
<keyword evidence="2 7" id="KW-0812">Transmembrane</keyword>
<dbReference type="InterPro" id="IPR018253">
    <property type="entry name" value="DnaJ_domain_CS"/>
</dbReference>
<dbReference type="SUPFAM" id="SSF46565">
    <property type="entry name" value="Chaperone J-domain"/>
    <property type="match status" value="1"/>
</dbReference>
<evidence type="ECO:0000256" key="1">
    <source>
        <dbReference type="ARBA" id="ARBA00004141"/>
    </source>
</evidence>
<dbReference type="PRINTS" id="PR00625">
    <property type="entry name" value="JDOMAIN"/>
</dbReference>
<evidence type="ECO:0000259" key="8">
    <source>
        <dbReference type="PROSITE" id="PS50076"/>
    </source>
</evidence>
<dbReference type="AlphaFoldDB" id="A0A646QDM1"/>